<gene>
    <name evidence="1" type="ORF">PHJA_001032100</name>
</gene>
<dbReference type="PANTHER" id="PTHR33132:SF135">
    <property type="entry name" value="OS02G0799700 PROTEIN"/>
    <property type="match status" value="1"/>
</dbReference>
<evidence type="ECO:0000313" key="2">
    <source>
        <dbReference type="Proteomes" id="UP000653305"/>
    </source>
</evidence>
<dbReference type="PANTHER" id="PTHR33132">
    <property type="entry name" value="OSJNBB0118P14.9 PROTEIN"/>
    <property type="match status" value="1"/>
</dbReference>
<name>A0A830BX51_9LAMI</name>
<keyword evidence="2" id="KW-1185">Reference proteome</keyword>
<accession>A0A830BX51</accession>
<dbReference type="Proteomes" id="UP000653305">
    <property type="component" value="Unassembled WGS sequence"/>
</dbReference>
<dbReference type="AlphaFoldDB" id="A0A830BX51"/>
<reference evidence="1" key="1">
    <citation type="submission" date="2020-07" db="EMBL/GenBank/DDBJ databases">
        <title>Ethylene signaling mediates host invasion by parasitic plants.</title>
        <authorList>
            <person name="Yoshida S."/>
        </authorList>
    </citation>
    <scope>NUCLEOTIDE SEQUENCE</scope>
    <source>
        <strain evidence="1">Okayama</strain>
    </source>
</reference>
<proteinExistence type="predicted"/>
<protein>
    <submittedName>
        <fullName evidence="1">Uncharacterized protein</fullName>
    </submittedName>
</protein>
<sequence>MCYPGSYFQEAYHSTGSHRRLVAPVRREAEDGGCVSKEVCVCSPTSHPGSFRCRRHRVEYQWVRRVGSKSI</sequence>
<organism evidence="1 2">
    <name type="scientific">Phtheirospermum japonicum</name>
    <dbReference type="NCBI Taxonomy" id="374723"/>
    <lineage>
        <taxon>Eukaryota</taxon>
        <taxon>Viridiplantae</taxon>
        <taxon>Streptophyta</taxon>
        <taxon>Embryophyta</taxon>
        <taxon>Tracheophyta</taxon>
        <taxon>Spermatophyta</taxon>
        <taxon>Magnoliopsida</taxon>
        <taxon>eudicotyledons</taxon>
        <taxon>Gunneridae</taxon>
        <taxon>Pentapetalae</taxon>
        <taxon>asterids</taxon>
        <taxon>lamiids</taxon>
        <taxon>Lamiales</taxon>
        <taxon>Orobanchaceae</taxon>
        <taxon>Orobanchaceae incertae sedis</taxon>
        <taxon>Phtheirospermum</taxon>
    </lineage>
</organism>
<comment type="caution">
    <text evidence="1">The sequence shown here is derived from an EMBL/GenBank/DDBJ whole genome shotgun (WGS) entry which is preliminary data.</text>
</comment>
<dbReference type="EMBL" id="BMAC01000175">
    <property type="protein sequence ID" value="GFP88884.1"/>
    <property type="molecule type" value="Genomic_DNA"/>
</dbReference>
<dbReference type="OrthoDB" id="1676051at2759"/>
<evidence type="ECO:0000313" key="1">
    <source>
        <dbReference type="EMBL" id="GFP88884.1"/>
    </source>
</evidence>